<evidence type="ECO:0000313" key="2">
    <source>
        <dbReference type="EMBL" id="CAK7342708.1"/>
    </source>
</evidence>
<keyword evidence="1" id="KW-1133">Transmembrane helix</keyword>
<dbReference type="PROSITE" id="PS51257">
    <property type="entry name" value="PROKAR_LIPOPROTEIN"/>
    <property type="match status" value="1"/>
</dbReference>
<gene>
    <name evidence="2" type="ORF">DCAF_LOCUS16931</name>
</gene>
<comment type="caution">
    <text evidence="2">The sequence shown here is derived from an EMBL/GenBank/DDBJ whole genome shotgun (WGS) entry which is preliminary data.</text>
</comment>
<sequence>MRNKVRIWWPKQLASTEPPTTSSNNNLLFGWFVSCSSVSIDVVVAFACDEASLSHPNSTLQEILPHVNGKMPVFLQERAAFSLLGQCVLYGRGDGKMLRDGMEGGDWRNSFTNGADSVMHSWDLFVGNDRGRSCRCNELDELYEQYRKGSVENGHWIRLVYDPSEEYGKDIHWVPKLHHFHWNGQIVSHCDVHVVVYEIPAYGVHHFSLNLWKSSEPAKDPVKKPKWVNELEKNQPLLDLDTVILAINSAAAAKLALETHVGSTRSFAGFYIINRSIAFTWQVLAIFVASISTLFYIVLQFFHNLSSFGSKTWMYTTSARVFCTTWTNIQIRCCQILYWPIILQDNGLRSQSCVEYMENAALRRHSMWSSLAVDLLLGNLVGLALLLHAESVCLWILTFANGITNELLRSGSVWLMGVPAGFKLNTELAEMLGVISLNAIQIWSTLWILIGFLFIYFIKGLAVLGIVFGATIPAALIIDTISLATLHVSTLHWAISLLYSRQIQALAALWRLFRGRKWNPLRQRLDSYDYSVKQHIVGSLLFTPLLLLLPTTSVFYMFFTILSTAVALTCILIEVMISMIHSTPPIKIFLWLVRRRRFPSGIWFEIVSCQNDSLEFVCLDKFCCTSDKSYHKNDRDKNRSSNMVSILHSNFLSIGQVVFPHYRKVVSGVPDFASKSAYGALTGKRTASTLGICLPSTMPWFFIPQRIMLASRRLQLHSPNQIQVATFHRMVPLKAAYILKSVDLVVLIDAPRQPSRSHACSFAKSAVPRACVCLLELTETSNLALATIIGRPRGEAPNALEYLFH</sequence>
<feature type="transmembrane region" description="Helical" evidence="1">
    <location>
        <begin position="555"/>
        <end position="577"/>
    </location>
</feature>
<protein>
    <recommendedName>
        <fullName evidence="4">N-acetylglucosaminyl transferase component</fullName>
    </recommendedName>
</protein>
<dbReference type="Pfam" id="PF05024">
    <property type="entry name" value="Gpi1"/>
    <property type="match status" value="1"/>
</dbReference>
<evidence type="ECO:0000313" key="3">
    <source>
        <dbReference type="Proteomes" id="UP001314170"/>
    </source>
</evidence>
<evidence type="ECO:0008006" key="4">
    <source>
        <dbReference type="Google" id="ProtNLM"/>
    </source>
</evidence>
<reference evidence="2 3" key="1">
    <citation type="submission" date="2024-01" db="EMBL/GenBank/DDBJ databases">
        <authorList>
            <person name="Waweru B."/>
        </authorList>
    </citation>
    <scope>NUCLEOTIDE SEQUENCE [LARGE SCALE GENOMIC DNA]</scope>
</reference>
<dbReference type="AlphaFoldDB" id="A0AAV1S017"/>
<dbReference type="GO" id="GO:0006506">
    <property type="term" value="P:GPI anchor biosynthetic process"/>
    <property type="evidence" value="ECO:0007669"/>
    <property type="project" value="InterPro"/>
</dbReference>
<feature type="transmembrane region" description="Helical" evidence="1">
    <location>
        <begin position="279"/>
        <end position="302"/>
    </location>
</feature>
<feature type="transmembrane region" description="Helical" evidence="1">
    <location>
        <begin position="371"/>
        <end position="397"/>
    </location>
</feature>
<keyword evidence="1" id="KW-0472">Membrane</keyword>
<dbReference type="InterPro" id="IPR007720">
    <property type="entry name" value="PigQ/GPI1"/>
</dbReference>
<organism evidence="2 3">
    <name type="scientific">Dovyalis caffra</name>
    <dbReference type="NCBI Taxonomy" id="77055"/>
    <lineage>
        <taxon>Eukaryota</taxon>
        <taxon>Viridiplantae</taxon>
        <taxon>Streptophyta</taxon>
        <taxon>Embryophyta</taxon>
        <taxon>Tracheophyta</taxon>
        <taxon>Spermatophyta</taxon>
        <taxon>Magnoliopsida</taxon>
        <taxon>eudicotyledons</taxon>
        <taxon>Gunneridae</taxon>
        <taxon>Pentapetalae</taxon>
        <taxon>rosids</taxon>
        <taxon>fabids</taxon>
        <taxon>Malpighiales</taxon>
        <taxon>Salicaceae</taxon>
        <taxon>Flacourtieae</taxon>
        <taxon>Dovyalis</taxon>
    </lineage>
</organism>
<name>A0AAV1S017_9ROSI</name>
<feature type="transmembrane region" description="Helical" evidence="1">
    <location>
        <begin position="530"/>
        <end position="549"/>
    </location>
</feature>
<dbReference type="PANTHER" id="PTHR47555:SF2">
    <property type="entry name" value="N-ACETYLGLUCOSAMINYL TRANSFERASE COMPONENT FAMILY PROTEIN _ GPI1 FAMILY PROTEIN"/>
    <property type="match status" value="1"/>
</dbReference>
<dbReference type="Proteomes" id="UP001314170">
    <property type="component" value="Unassembled WGS sequence"/>
</dbReference>
<feature type="transmembrane region" description="Helical" evidence="1">
    <location>
        <begin position="431"/>
        <end position="454"/>
    </location>
</feature>
<feature type="transmembrane region" description="Helical" evidence="1">
    <location>
        <begin position="461"/>
        <end position="484"/>
    </location>
</feature>
<accession>A0AAV1S017</accession>
<dbReference type="EMBL" id="CAWUPB010001160">
    <property type="protein sequence ID" value="CAK7342708.1"/>
    <property type="molecule type" value="Genomic_DNA"/>
</dbReference>
<keyword evidence="1" id="KW-0812">Transmembrane</keyword>
<dbReference type="PANTHER" id="PTHR47555">
    <property type="entry name" value="N-ACETYLGLUCOSAMINYL TRANSFERASE COMPONENT FAMILY PROTEIN / GPI1 FAMILY PROTEIN"/>
    <property type="match status" value="1"/>
</dbReference>
<proteinExistence type="predicted"/>
<evidence type="ECO:0000256" key="1">
    <source>
        <dbReference type="SAM" id="Phobius"/>
    </source>
</evidence>
<keyword evidence="3" id="KW-1185">Reference proteome</keyword>
<dbReference type="GO" id="GO:0016020">
    <property type="term" value="C:membrane"/>
    <property type="evidence" value="ECO:0007669"/>
    <property type="project" value="InterPro"/>
</dbReference>